<comment type="caution">
    <text evidence="1">The sequence shown here is derived from an EMBL/GenBank/DDBJ whole genome shotgun (WGS) entry which is preliminary data.</text>
</comment>
<dbReference type="InterPro" id="IPR011008">
    <property type="entry name" value="Dimeric_a/b-barrel"/>
</dbReference>
<proteinExistence type="predicted"/>
<evidence type="ECO:0008006" key="3">
    <source>
        <dbReference type="Google" id="ProtNLM"/>
    </source>
</evidence>
<dbReference type="PANTHER" id="PTHR33606:SF3">
    <property type="entry name" value="PROTEIN YCII"/>
    <property type="match status" value="1"/>
</dbReference>
<evidence type="ECO:0000313" key="2">
    <source>
        <dbReference type="Proteomes" id="UP000320762"/>
    </source>
</evidence>
<dbReference type="InterPro" id="IPR051807">
    <property type="entry name" value="Sec-metab_biosynth-assoc"/>
</dbReference>
<dbReference type="Proteomes" id="UP000320762">
    <property type="component" value="Unassembled WGS sequence"/>
</dbReference>
<dbReference type="EMBL" id="VDMD01000004">
    <property type="protein sequence ID" value="TRM66061.1"/>
    <property type="molecule type" value="Genomic_DNA"/>
</dbReference>
<organism evidence="1 2">
    <name type="scientific">Schizophyllum amplum</name>
    <dbReference type="NCBI Taxonomy" id="97359"/>
    <lineage>
        <taxon>Eukaryota</taxon>
        <taxon>Fungi</taxon>
        <taxon>Dikarya</taxon>
        <taxon>Basidiomycota</taxon>
        <taxon>Agaricomycotina</taxon>
        <taxon>Agaricomycetes</taxon>
        <taxon>Agaricomycetidae</taxon>
        <taxon>Agaricales</taxon>
        <taxon>Schizophyllaceae</taxon>
        <taxon>Schizophyllum</taxon>
    </lineage>
</organism>
<gene>
    <name evidence="1" type="ORF">BD626DRAFT_486627</name>
</gene>
<dbReference type="OrthoDB" id="5519740at2759"/>
<dbReference type="Gene3D" id="3.30.70.1060">
    <property type="entry name" value="Dimeric alpha+beta barrel"/>
    <property type="match status" value="1"/>
</dbReference>
<evidence type="ECO:0000313" key="1">
    <source>
        <dbReference type="EMBL" id="TRM66061.1"/>
    </source>
</evidence>
<name>A0A550CMN9_9AGAR</name>
<reference evidence="1 2" key="1">
    <citation type="journal article" date="2019" name="New Phytol.">
        <title>Comparative genomics reveals unique wood-decay strategies and fruiting body development in the Schizophyllaceae.</title>
        <authorList>
            <person name="Almasi E."/>
            <person name="Sahu N."/>
            <person name="Krizsan K."/>
            <person name="Balint B."/>
            <person name="Kovacs G.M."/>
            <person name="Kiss B."/>
            <person name="Cseklye J."/>
            <person name="Drula E."/>
            <person name="Henrissat B."/>
            <person name="Nagy I."/>
            <person name="Chovatia M."/>
            <person name="Adam C."/>
            <person name="LaButti K."/>
            <person name="Lipzen A."/>
            <person name="Riley R."/>
            <person name="Grigoriev I.V."/>
            <person name="Nagy L.G."/>
        </authorList>
    </citation>
    <scope>NUCLEOTIDE SEQUENCE [LARGE SCALE GENOMIC DNA]</scope>
    <source>
        <strain evidence="1 2">NL-1724</strain>
    </source>
</reference>
<dbReference type="AlphaFoldDB" id="A0A550CMN9"/>
<keyword evidence="2" id="KW-1185">Reference proteome</keyword>
<sequence length="161" mass="18229">MQLPIDRLTSCERAQGQTNRALGPDPHTDAGPYIKASIVAKPLPACDARLPHIRTMPRFLVYAPDYPDHLEQRLAVRPTHLICAKHDLDAGVQVYGGPLVPRPGTKLRDELLPEGTPRIAGSFMVYVYPTIEDCWKRIKEDVYWTDGVWDKERLFIEELLG</sequence>
<dbReference type="PANTHER" id="PTHR33606">
    <property type="entry name" value="PROTEIN YCII"/>
    <property type="match status" value="1"/>
</dbReference>
<accession>A0A550CMN9</accession>
<protein>
    <recommendedName>
        <fullName evidence="3">YCII-related domain-containing protein</fullName>
    </recommendedName>
</protein>
<dbReference type="SUPFAM" id="SSF54909">
    <property type="entry name" value="Dimeric alpha+beta barrel"/>
    <property type="match status" value="1"/>
</dbReference>